<sequence>MVPYEELYGHMFHTPLCWTELGERHVLGPELVSKIEDKVILIRDRLKVAFDKQKSYTDLRRCEIEYSVGDFVFLKVSPWKKILRFDLKENVVRSNLTFEEEPAQVLERNVKVLRRKSIPLLKVL</sequence>
<keyword evidence="1" id="KW-1185">Reference proteome</keyword>
<proteinExistence type="predicted"/>
<dbReference type="AlphaFoldDB" id="A0A1U8NVN1"/>
<organism evidence="1 2">
    <name type="scientific">Gossypium hirsutum</name>
    <name type="common">Upland cotton</name>
    <name type="synonym">Gossypium mexicanum</name>
    <dbReference type="NCBI Taxonomy" id="3635"/>
    <lineage>
        <taxon>Eukaryota</taxon>
        <taxon>Viridiplantae</taxon>
        <taxon>Streptophyta</taxon>
        <taxon>Embryophyta</taxon>
        <taxon>Tracheophyta</taxon>
        <taxon>Spermatophyta</taxon>
        <taxon>Magnoliopsida</taxon>
        <taxon>eudicotyledons</taxon>
        <taxon>Gunneridae</taxon>
        <taxon>Pentapetalae</taxon>
        <taxon>rosids</taxon>
        <taxon>malvids</taxon>
        <taxon>Malvales</taxon>
        <taxon>Malvaceae</taxon>
        <taxon>Malvoideae</taxon>
        <taxon>Gossypium</taxon>
    </lineage>
</organism>
<reference evidence="2" key="2">
    <citation type="submission" date="2025-08" db="UniProtKB">
        <authorList>
            <consortium name="RefSeq"/>
        </authorList>
    </citation>
    <scope>IDENTIFICATION</scope>
</reference>
<dbReference type="PaxDb" id="3635-A0A1U8NVN1"/>
<gene>
    <name evidence="2" type="primary">LOC107952251</name>
</gene>
<reference evidence="1" key="1">
    <citation type="journal article" date="2020" name="Nat. Genet.">
        <title>Genomic diversifications of five Gossypium allopolyploid species and their impact on cotton improvement.</title>
        <authorList>
            <person name="Chen Z.J."/>
            <person name="Sreedasyam A."/>
            <person name="Ando A."/>
            <person name="Song Q."/>
            <person name="De Santiago L.M."/>
            <person name="Hulse-Kemp A.M."/>
            <person name="Ding M."/>
            <person name="Ye W."/>
            <person name="Kirkbride R.C."/>
            <person name="Jenkins J."/>
            <person name="Plott C."/>
            <person name="Lovell J."/>
            <person name="Lin Y.M."/>
            <person name="Vaughn R."/>
            <person name="Liu B."/>
            <person name="Simpson S."/>
            <person name="Scheffler B.E."/>
            <person name="Wen L."/>
            <person name="Saski C.A."/>
            <person name="Grover C.E."/>
            <person name="Hu G."/>
            <person name="Conover J.L."/>
            <person name="Carlson J.W."/>
            <person name="Shu S."/>
            <person name="Boston L.B."/>
            <person name="Williams M."/>
            <person name="Peterson D.G."/>
            <person name="McGee K."/>
            <person name="Jones D.C."/>
            <person name="Wendel J.F."/>
            <person name="Stelly D.M."/>
            <person name="Grimwood J."/>
            <person name="Schmutz J."/>
        </authorList>
    </citation>
    <scope>NUCLEOTIDE SEQUENCE [LARGE SCALE GENOMIC DNA]</scope>
    <source>
        <strain evidence="1">cv. TM-1</strain>
    </source>
</reference>
<dbReference type="GeneID" id="107952251"/>
<evidence type="ECO:0000313" key="1">
    <source>
        <dbReference type="Proteomes" id="UP000818029"/>
    </source>
</evidence>
<dbReference type="PANTHER" id="PTHR46148:SF44">
    <property type="entry name" value="GAG-POL POLYPROTEIN"/>
    <property type="match status" value="1"/>
</dbReference>
<name>A0A1U8NVN1_GOSHI</name>
<dbReference type="RefSeq" id="XP_016743007.1">
    <property type="nucleotide sequence ID" value="XM_016887518.1"/>
</dbReference>
<dbReference type="PANTHER" id="PTHR46148">
    <property type="entry name" value="CHROMO DOMAIN-CONTAINING PROTEIN"/>
    <property type="match status" value="1"/>
</dbReference>
<evidence type="ECO:0000313" key="2">
    <source>
        <dbReference type="RefSeq" id="XP_016743007.1"/>
    </source>
</evidence>
<accession>A0A1U8NVN1</accession>
<evidence type="ECO:0008006" key="3">
    <source>
        <dbReference type="Google" id="ProtNLM"/>
    </source>
</evidence>
<protein>
    <recommendedName>
        <fullName evidence="3">DNA/RNA polymerases superfamily protein</fullName>
    </recommendedName>
</protein>
<dbReference type="Proteomes" id="UP000818029">
    <property type="component" value="Chromosome A02"/>
</dbReference>
<dbReference type="KEGG" id="ghi:107952251"/>